<reference evidence="14" key="1">
    <citation type="submission" date="2014-04" db="EMBL/GenBank/DDBJ databases">
        <title>Evolutionary Origins and Diversification of the Mycorrhizal Mutualists.</title>
        <authorList>
            <consortium name="DOE Joint Genome Institute"/>
            <consortium name="Mycorrhizal Genomics Consortium"/>
            <person name="Kohler A."/>
            <person name="Kuo A."/>
            <person name="Nagy L.G."/>
            <person name="Floudas D."/>
            <person name="Copeland A."/>
            <person name="Barry K.W."/>
            <person name="Cichocki N."/>
            <person name="Veneault-Fourrey C."/>
            <person name="LaButti K."/>
            <person name="Lindquist E.A."/>
            <person name="Lipzen A."/>
            <person name="Lundell T."/>
            <person name="Morin E."/>
            <person name="Murat C."/>
            <person name="Riley R."/>
            <person name="Ohm R."/>
            <person name="Sun H."/>
            <person name="Tunlid A."/>
            <person name="Henrissat B."/>
            <person name="Grigoriev I.V."/>
            <person name="Hibbett D.S."/>
            <person name="Martin F."/>
        </authorList>
    </citation>
    <scope>NUCLEOTIDE SEQUENCE [LARGE SCALE GENOMIC DNA]</scope>
    <source>
        <strain evidence="14">FD-334 SS-4</strain>
    </source>
</reference>
<evidence type="ECO:0000313" key="14">
    <source>
        <dbReference type="Proteomes" id="UP000054270"/>
    </source>
</evidence>
<dbReference type="FunFam" id="3.40.50.620:FF:000082">
    <property type="entry name" value="MSW1p Mitochondrial tryptophanyl-tRNA synthetase"/>
    <property type="match status" value="1"/>
</dbReference>
<comment type="catalytic activity">
    <reaction evidence="10">
        <text>tRNA(Trp) + L-tryptophan + ATP = L-tryptophyl-tRNA(Trp) + AMP + diphosphate + H(+)</text>
        <dbReference type="Rhea" id="RHEA:24080"/>
        <dbReference type="Rhea" id="RHEA-COMP:9671"/>
        <dbReference type="Rhea" id="RHEA-COMP:9705"/>
        <dbReference type="ChEBI" id="CHEBI:15378"/>
        <dbReference type="ChEBI" id="CHEBI:30616"/>
        <dbReference type="ChEBI" id="CHEBI:33019"/>
        <dbReference type="ChEBI" id="CHEBI:57912"/>
        <dbReference type="ChEBI" id="CHEBI:78442"/>
        <dbReference type="ChEBI" id="CHEBI:78535"/>
        <dbReference type="ChEBI" id="CHEBI:456215"/>
        <dbReference type="EC" id="6.1.1.2"/>
    </reaction>
</comment>
<dbReference type="OMA" id="GWGQFKP"/>
<evidence type="ECO:0000256" key="7">
    <source>
        <dbReference type="ARBA" id="ARBA00022917"/>
    </source>
</evidence>
<dbReference type="InterPro" id="IPR001412">
    <property type="entry name" value="aa-tRNA-synth_I_CS"/>
</dbReference>
<keyword evidence="4 12" id="KW-0436">Ligase</keyword>
<keyword evidence="6 12" id="KW-0067">ATP-binding</keyword>
<organism evidence="13 14">
    <name type="scientific">Hypholoma sublateritium (strain FD-334 SS-4)</name>
    <dbReference type="NCBI Taxonomy" id="945553"/>
    <lineage>
        <taxon>Eukaryota</taxon>
        <taxon>Fungi</taxon>
        <taxon>Dikarya</taxon>
        <taxon>Basidiomycota</taxon>
        <taxon>Agaricomycotina</taxon>
        <taxon>Agaricomycetes</taxon>
        <taxon>Agaricomycetidae</taxon>
        <taxon>Agaricales</taxon>
        <taxon>Agaricineae</taxon>
        <taxon>Strophariaceae</taxon>
        <taxon>Hypholoma</taxon>
    </lineage>
</organism>
<dbReference type="GO" id="GO:0005759">
    <property type="term" value="C:mitochondrial matrix"/>
    <property type="evidence" value="ECO:0007669"/>
    <property type="project" value="UniProtKB-SubCell"/>
</dbReference>
<dbReference type="GO" id="GO:0004830">
    <property type="term" value="F:tryptophan-tRNA ligase activity"/>
    <property type="evidence" value="ECO:0007669"/>
    <property type="project" value="UniProtKB-EC"/>
</dbReference>
<keyword evidence="14" id="KW-1185">Reference proteome</keyword>
<evidence type="ECO:0000256" key="9">
    <source>
        <dbReference type="ARBA" id="ARBA00030268"/>
    </source>
</evidence>
<dbReference type="InterPro" id="IPR002305">
    <property type="entry name" value="aa-tRNA-synth_Ic"/>
</dbReference>
<dbReference type="AlphaFoldDB" id="A0A0D2NQL2"/>
<dbReference type="STRING" id="945553.A0A0D2NQL2"/>
<dbReference type="EMBL" id="KN817581">
    <property type="protein sequence ID" value="KJA19071.1"/>
    <property type="molecule type" value="Genomic_DNA"/>
</dbReference>
<dbReference type="Proteomes" id="UP000054270">
    <property type="component" value="Unassembled WGS sequence"/>
</dbReference>
<gene>
    <name evidence="13" type="ORF">HYPSUDRAFT_44524</name>
</gene>
<dbReference type="PRINTS" id="PR01039">
    <property type="entry name" value="TRNASYNTHTRP"/>
</dbReference>
<keyword evidence="8 12" id="KW-0030">Aminoacyl-tRNA synthetase</keyword>
<dbReference type="PANTHER" id="PTHR43766">
    <property type="entry name" value="TRYPTOPHAN--TRNA LIGASE, MITOCHONDRIAL"/>
    <property type="match status" value="1"/>
</dbReference>
<comment type="subcellular location">
    <subcellularLocation>
        <location evidence="1">Mitochondrion matrix</location>
    </subcellularLocation>
</comment>
<dbReference type="OrthoDB" id="15808at2759"/>
<evidence type="ECO:0000256" key="2">
    <source>
        <dbReference type="ARBA" id="ARBA00005594"/>
    </source>
</evidence>
<evidence type="ECO:0000256" key="11">
    <source>
        <dbReference type="ARBA" id="ARBA00069760"/>
    </source>
</evidence>
<dbReference type="InterPro" id="IPR002306">
    <property type="entry name" value="Trp-tRNA-ligase"/>
</dbReference>
<sequence>MQGVMLTRLPRCLARHSRRFATAPALKDDRPRTIFSGIQPTGILHLGNYLGALSNWVKLQNEARPSDDIIFSIVGWHAITLPQDPKQLSAARKDMLATLLAFGIDPKKAVVFFQEDNQCHTELSWILSCITPVQRLRRMTTWKSKIVDKRNANDESEIDESMLHAGLLTYPILQAADILAYKATHVPVGEDQTQHLELTRELADSFNRKFSPKRRCFPIPTQLTTPCRRVLSLKDPSSKMSKSSPLVSSRILLTDTTSDILSKFKGAVTDSVQGISYDPANRPGASNLLSIYAACTGEEAETVAARYANKGHAELKVDVADVVENMLKGPRAEFERLRNDHGYLAEVAKEGAEKAQERSRKTLQEVRTLVGFC</sequence>
<dbReference type="InterPro" id="IPR050203">
    <property type="entry name" value="Trp-tRNA_synthetase"/>
</dbReference>
<name>A0A0D2NQL2_HYPSF</name>
<dbReference type="SUPFAM" id="SSF52374">
    <property type="entry name" value="Nucleotidylyl transferase"/>
    <property type="match status" value="1"/>
</dbReference>
<dbReference type="Gene3D" id="3.40.50.620">
    <property type="entry name" value="HUPs"/>
    <property type="match status" value="1"/>
</dbReference>
<dbReference type="FunFam" id="1.10.240.10:FF:000002">
    <property type="entry name" value="Tryptophan--tRNA ligase"/>
    <property type="match status" value="1"/>
</dbReference>
<evidence type="ECO:0000256" key="1">
    <source>
        <dbReference type="ARBA" id="ARBA00004305"/>
    </source>
</evidence>
<dbReference type="Pfam" id="PF00579">
    <property type="entry name" value="tRNA-synt_1b"/>
    <property type="match status" value="1"/>
</dbReference>
<dbReference type="PANTHER" id="PTHR43766:SF1">
    <property type="entry name" value="TRYPTOPHAN--TRNA LIGASE, MITOCHONDRIAL"/>
    <property type="match status" value="1"/>
</dbReference>
<evidence type="ECO:0000256" key="6">
    <source>
        <dbReference type="ARBA" id="ARBA00022840"/>
    </source>
</evidence>
<accession>A0A0D2NQL2</accession>
<evidence type="ECO:0000256" key="12">
    <source>
        <dbReference type="RuleBase" id="RU363036"/>
    </source>
</evidence>
<dbReference type="HAMAP" id="MF_00140_B">
    <property type="entry name" value="Trp_tRNA_synth_B"/>
    <property type="match status" value="1"/>
</dbReference>
<evidence type="ECO:0000313" key="13">
    <source>
        <dbReference type="EMBL" id="KJA19071.1"/>
    </source>
</evidence>
<keyword evidence="5 12" id="KW-0547">Nucleotide-binding</keyword>
<evidence type="ECO:0000256" key="4">
    <source>
        <dbReference type="ARBA" id="ARBA00022598"/>
    </source>
</evidence>
<dbReference type="EC" id="6.1.1.2" evidence="3"/>
<evidence type="ECO:0000256" key="8">
    <source>
        <dbReference type="ARBA" id="ARBA00023146"/>
    </source>
</evidence>
<dbReference type="PROSITE" id="PS00178">
    <property type="entry name" value="AA_TRNA_LIGASE_I"/>
    <property type="match status" value="1"/>
</dbReference>
<dbReference type="GO" id="GO:0070183">
    <property type="term" value="P:mitochondrial tryptophanyl-tRNA aminoacylation"/>
    <property type="evidence" value="ECO:0007669"/>
    <property type="project" value="TreeGrafter"/>
</dbReference>
<proteinExistence type="inferred from homology"/>
<dbReference type="Gene3D" id="1.10.240.10">
    <property type="entry name" value="Tyrosyl-Transfer RNA Synthetase"/>
    <property type="match status" value="1"/>
</dbReference>
<protein>
    <recommendedName>
        <fullName evidence="11">Tryptophan--tRNA ligase, mitochondrial</fullName>
        <ecNumber evidence="3">6.1.1.2</ecNumber>
    </recommendedName>
    <alternativeName>
        <fullName evidence="9">Tryptophanyl-tRNA synthetase</fullName>
    </alternativeName>
</protein>
<dbReference type="InterPro" id="IPR014729">
    <property type="entry name" value="Rossmann-like_a/b/a_fold"/>
</dbReference>
<dbReference type="CDD" id="cd00806">
    <property type="entry name" value="TrpRS_core"/>
    <property type="match status" value="1"/>
</dbReference>
<evidence type="ECO:0000256" key="5">
    <source>
        <dbReference type="ARBA" id="ARBA00022741"/>
    </source>
</evidence>
<dbReference type="InterPro" id="IPR024109">
    <property type="entry name" value="Trp-tRNA-ligase_bac-type"/>
</dbReference>
<dbReference type="NCBIfam" id="TIGR00233">
    <property type="entry name" value="trpS"/>
    <property type="match status" value="1"/>
</dbReference>
<keyword evidence="7 12" id="KW-0648">Protein biosynthesis</keyword>
<evidence type="ECO:0000256" key="10">
    <source>
        <dbReference type="ARBA" id="ARBA00049929"/>
    </source>
</evidence>
<evidence type="ECO:0000256" key="3">
    <source>
        <dbReference type="ARBA" id="ARBA00013161"/>
    </source>
</evidence>
<dbReference type="GO" id="GO:0005524">
    <property type="term" value="F:ATP binding"/>
    <property type="evidence" value="ECO:0007669"/>
    <property type="project" value="UniProtKB-KW"/>
</dbReference>
<comment type="similarity">
    <text evidence="2 12">Belongs to the class-I aminoacyl-tRNA synthetase family.</text>
</comment>